<name>A0A9P9F6U2_9HYPO</name>
<organism evidence="2 3">
    <name type="scientific">Dactylonectria estremocensis</name>
    <dbReference type="NCBI Taxonomy" id="1079267"/>
    <lineage>
        <taxon>Eukaryota</taxon>
        <taxon>Fungi</taxon>
        <taxon>Dikarya</taxon>
        <taxon>Ascomycota</taxon>
        <taxon>Pezizomycotina</taxon>
        <taxon>Sordariomycetes</taxon>
        <taxon>Hypocreomycetidae</taxon>
        <taxon>Hypocreales</taxon>
        <taxon>Nectriaceae</taxon>
        <taxon>Dactylonectria</taxon>
    </lineage>
</organism>
<reference evidence="2" key="1">
    <citation type="journal article" date="2021" name="Nat. Commun.">
        <title>Genetic determinants of endophytism in the Arabidopsis root mycobiome.</title>
        <authorList>
            <person name="Mesny F."/>
            <person name="Miyauchi S."/>
            <person name="Thiergart T."/>
            <person name="Pickel B."/>
            <person name="Atanasova L."/>
            <person name="Karlsson M."/>
            <person name="Huettel B."/>
            <person name="Barry K.W."/>
            <person name="Haridas S."/>
            <person name="Chen C."/>
            <person name="Bauer D."/>
            <person name="Andreopoulos W."/>
            <person name="Pangilinan J."/>
            <person name="LaButti K."/>
            <person name="Riley R."/>
            <person name="Lipzen A."/>
            <person name="Clum A."/>
            <person name="Drula E."/>
            <person name="Henrissat B."/>
            <person name="Kohler A."/>
            <person name="Grigoriev I.V."/>
            <person name="Martin F.M."/>
            <person name="Hacquard S."/>
        </authorList>
    </citation>
    <scope>NUCLEOTIDE SEQUENCE</scope>
    <source>
        <strain evidence="2">MPI-CAGE-AT-0021</strain>
    </source>
</reference>
<evidence type="ECO:0000313" key="2">
    <source>
        <dbReference type="EMBL" id="KAH7155037.1"/>
    </source>
</evidence>
<accession>A0A9P9F6U2</accession>
<keyword evidence="3" id="KW-1185">Reference proteome</keyword>
<evidence type="ECO:0000256" key="1">
    <source>
        <dbReference type="SAM" id="MobiDB-lite"/>
    </source>
</evidence>
<evidence type="ECO:0000313" key="3">
    <source>
        <dbReference type="Proteomes" id="UP000717696"/>
    </source>
</evidence>
<comment type="caution">
    <text evidence="2">The sequence shown here is derived from an EMBL/GenBank/DDBJ whole genome shotgun (WGS) entry which is preliminary data.</text>
</comment>
<gene>
    <name evidence="2" type="ORF">B0J13DRAFT_654582</name>
</gene>
<protein>
    <submittedName>
        <fullName evidence="2">Uncharacterized protein</fullName>
    </submittedName>
</protein>
<dbReference type="EMBL" id="JAGMUU010000004">
    <property type="protein sequence ID" value="KAH7155037.1"/>
    <property type="molecule type" value="Genomic_DNA"/>
</dbReference>
<sequence length="210" mass="22398">MGGLMILYGTERSSSLGVARSGGKKGKRSPKASAGAGFQTVDAWCRRLEEPIAAEGMAQVLGATVGSDLLCHPRFAIPPSIHPASPSAVHPQFPVAVHHPQAQYQFIIPQCTCHPSLSMKKERGTPQTPKSRYEKQGLRDAAYLKAGPPPPNHLPGGFWTSADASEASVGYVRWTVRAPQLDSLERITSPPSTEPASSRPLVQGCLTINP</sequence>
<dbReference type="Proteomes" id="UP000717696">
    <property type="component" value="Unassembled WGS sequence"/>
</dbReference>
<proteinExistence type="predicted"/>
<feature type="region of interest" description="Disordered" evidence="1">
    <location>
        <begin position="186"/>
        <end position="210"/>
    </location>
</feature>
<dbReference type="AlphaFoldDB" id="A0A9P9F6U2"/>